<accession>A0ABP8L1S8</accession>
<name>A0ABP8L1S8_9BURK</name>
<reference evidence="3" key="1">
    <citation type="journal article" date="2019" name="Int. J. Syst. Evol. Microbiol.">
        <title>The Global Catalogue of Microorganisms (GCM) 10K type strain sequencing project: providing services to taxonomists for standard genome sequencing and annotation.</title>
        <authorList>
            <consortium name="The Broad Institute Genomics Platform"/>
            <consortium name="The Broad Institute Genome Sequencing Center for Infectious Disease"/>
            <person name="Wu L."/>
            <person name="Ma J."/>
        </authorList>
    </citation>
    <scope>NUCLEOTIDE SEQUENCE [LARGE SCALE GENOMIC DNA]</scope>
    <source>
        <strain evidence="3">JCM 31890</strain>
    </source>
</reference>
<proteinExistence type="predicted"/>
<evidence type="ECO:0000313" key="3">
    <source>
        <dbReference type="Proteomes" id="UP001501788"/>
    </source>
</evidence>
<dbReference type="Proteomes" id="UP001501788">
    <property type="component" value="Unassembled WGS sequence"/>
</dbReference>
<dbReference type="EMBL" id="BAABEX010000007">
    <property type="protein sequence ID" value="GAA4420048.1"/>
    <property type="molecule type" value="Genomic_DNA"/>
</dbReference>
<evidence type="ECO:0000313" key="2">
    <source>
        <dbReference type="EMBL" id="GAA4420048.1"/>
    </source>
</evidence>
<comment type="caution">
    <text evidence="2">The sequence shown here is derived from an EMBL/GenBank/DDBJ whole genome shotgun (WGS) entry which is preliminary data.</text>
</comment>
<organism evidence="2 3">
    <name type="scientific">Acidovorax lacteus</name>
    <dbReference type="NCBI Taxonomy" id="1924988"/>
    <lineage>
        <taxon>Bacteria</taxon>
        <taxon>Pseudomonadati</taxon>
        <taxon>Pseudomonadota</taxon>
        <taxon>Betaproteobacteria</taxon>
        <taxon>Burkholderiales</taxon>
        <taxon>Comamonadaceae</taxon>
        <taxon>Acidovorax</taxon>
    </lineage>
</organism>
<sequence length="81" mass="8125">MERPSLPWQTVQASTRGAIEASTAVVRAAGAEAAKGADEDAAGAATAAPSSPPSKAAPTTRAAWRQNNRTSMGGLSCELEG</sequence>
<feature type="compositionally biased region" description="Low complexity" evidence="1">
    <location>
        <begin position="42"/>
        <end position="63"/>
    </location>
</feature>
<protein>
    <submittedName>
        <fullName evidence="2">Uncharacterized protein</fullName>
    </submittedName>
</protein>
<gene>
    <name evidence="2" type="ORF">GCM10023090_07070</name>
</gene>
<feature type="region of interest" description="Disordered" evidence="1">
    <location>
        <begin position="32"/>
        <end position="81"/>
    </location>
</feature>
<evidence type="ECO:0000256" key="1">
    <source>
        <dbReference type="SAM" id="MobiDB-lite"/>
    </source>
</evidence>
<keyword evidence="3" id="KW-1185">Reference proteome</keyword>